<gene>
    <name evidence="2" type="ORF">GCM10010964_41570</name>
</gene>
<keyword evidence="3" id="KW-1185">Reference proteome</keyword>
<sequence length="184" mass="18605">MAIRANSAEWTGQHDDTPLTVPVVWGEFADAATLPAAAARLDEEEAFHRRQARTRAPEAAPIEPPDEDPRGASARTQRQLGVGTAMAATGMLAAGAVIATGGAVLPAAAALAAGATGAAGEVVGTSLEPASTGNPPPGVKAAAEAQGPMLGLRAATAELRERAERFLRESGAVRVWVQEARAGG</sequence>
<evidence type="ECO:0000313" key="2">
    <source>
        <dbReference type="EMBL" id="GGG49983.1"/>
    </source>
</evidence>
<organism evidence="2 3">
    <name type="scientific">Caldovatus sediminis</name>
    <dbReference type="NCBI Taxonomy" id="2041189"/>
    <lineage>
        <taxon>Bacteria</taxon>
        <taxon>Pseudomonadati</taxon>
        <taxon>Pseudomonadota</taxon>
        <taxon>Alphaproteobacteria</taxon>
        <taxon>Acetobacterales</taxon>
        <taxon>Roseomonadaceae</taxon>
        <taxon>Caldovatus</taxon>
    </lineage>
</organism>
<feature type="region of interest" description="Disordered" evidence="1">
    <location>
        <begin position="45"/>
        <end position="80"/>
    </location>
</feature>
<protein>
    <submittedName>
        <fullName evidence="2">Uncharacterized protein</fullName>
    </submittedName>
</protein>
<dbReference type="Proteomes" id="UP000597507">
    <property type="component" value="Unassembled WGS sequence"/>
</dbReference>
<dbReference type="EMBL" id="BMKS01000021">
    <property type="protein sequence ID" value="GGG49983.1"/>
    <property type="molecule type" value="Genomic_DNA"/>
</dbReference>
<dbReference type="RefSeq" id="WP_188903778.1">
    <property type="nucleotide sequence ID" value="NZ_BMKS01000021.1"/>
</dbReference>
<proteinExistence type="predicted"/>
<reference evidence="2 3" key="1">
    <citation type="journal article" date="2014" name="Int. J. Syst. Evol. Microbiol.">
        <title>Complete genome sequence of Corynebacterium casei LMG S-19264T (=DSM 44701T), isolated from a smear-ripened cheese.</title>
        <authorList>
            <consortium name="US DOE Joint Genome Institute (JGI-PGF)"/>
            <person name="Walter F."/>
            <person name="Albersmeier A."/>
            <person name="Kalinowski J."/>
            <person name="Ruckert C."/>
        </authorList>
    </citation>
    <scope>NUCLEOTIDE SEQUENCE [LARGE SCALE GENOMIC DNA]</scope>
    <source>
        <strain evidence="2 3">CGMCC 1.16330</strain>
    </source>
</reference>
<comment type="caution">
    <text evidence="2">The sequence shown here is derived from an EMBL/GenBank/DDBJ whole genome shotgun (WGS) entry which is preliminary data.</text>
</comment>
<name>A0A8J3EEA2_9PROT</name>
<evidence type="ECO:0000313" key="3">
    <source>
        <dbReference type="Proteomes" id="UP000597507"/>
    </source>
</evidence>
<dbReference type="AlphaFoldDB" id="A0A8J3EEA2"/>
<evidence type="ECO:0000256" key="1">
    <source>
        <dbReference type="SAM" id="MobiDB-lite"/>
    </source>
</evidence>
<accession>A0A8J3EEA2</accession>